<evidence type="ECO:0000313" key="2">
    <source>
        <dbReference type="EMBL" id="KAI3438205.1"/>
    </source>
</evidence>
<sequence length="256" mass="26395">MQQGLRAYVQDENAMAPLHRPLKGGGGLGVGDGGNGGGFAGKGASSMPSVRKALGNITNSKAGLGAEGGAPLGKTPAGAPSVRRALGDITNSNAAVPSAQKATQKAPLTIKPAPVLQQRQPLSAVAFTTEHSRLDVLAAGGVERRAGHSWEQLEASRLAREDAEAQARLAALANFSSRGLPNFFPSRGAPSSVSAGQHRILQKDVLLSPLASPVARRRTGQGLRYGNLPLDFSLALPDITLPGCDEEELDVAGLEY</sequence>
<dbReference type="OrthoDB" id="515748at2759"/>
<evidence type="ECO:0000256" key="1">
    <source>
        <dbReference type="SAM" id="MobiDB-lite"/>
    </source>
</evidence>
<proteinExistence type="predicted"/>
<keyword evidence="3" id="KW-1185">Reference proteome</keyword>
<accession>A0A9D4Z1U6</accession>
<reference evidence="2" key="1">
    <citation type="journal article" date="2019" name="Plant J.">
        <title>Chlorella vulgaris genome assembly and annotation reveals the molecular basis for metabolic acclimation to high light conditions.</title>
        <authorList>
            <person name="Cecchin M."/>
            <person name="Marcolungo L."/>
            <person name="Rossato M."/>
            <person name="Girolomoni L."/>
            <person name="Cosentino E."/>
            <person name="Cuine S."/>
            <person name="Li-Beisson Y."/>
            <person name="Delledonne M."/>
            <person name="Ballottari M."/>
        </authorList>
    </citation>
    <scope>NUCLEOTIDE SEQUENCE</scope>
    <source>
        <strain evidence="2">211/11P</strain>
    </source>
</reference>
<organism evidence="2 3">
    <name type="scientific">Chlorella vulgaris</name>
    <name type="common">Green alga</name>
    <dbReference type="NCBI Taxonomy" id="3077"/>
    <lineage>
        <taxon>Eukaryota</taxon>
        <taxon>Viridiplantae</taxon>
        <taxon>Chlorophyta</taxon>
        <taxon>core chlorophytes</taxon>
        <taxon>Trebouxiophyceae</taxon>
        <taxon>Chlorellales</taxon>
        <taxon>Chlorellaceae</taxon>
        <taxon>Chlorella clade</taxon>
        <taxon>Chlorella</taxon>
    </lineage>
</organism>
<dbReference type="Proteomes" id="UP001055712">
    <property type="component" value="Unassembled WGS sequence"/>
</dbReference>
<protein>
    <submittedName>
        <fullName evidence="2">Uncharacterized protein</fullName>
    </submittedName>
</protein>
<feature type="region of interest" description="Disordered" evidence="1">
    <location>
        <begin position="62"/>
        <end position="82"/>
    </location>
</feature>
<comment type="caution">
    <text evidence="2">The sequence shown here is derived from an EMBL/GenBank/DDBJ whole genome shotgun (WGS) entry which is preliminary data.</text>
</comment>
<reference evidence="2" key="2">
    <citation type="submission" date="2020-11" db="EMBL/GenBank/DDBJ databases">
        <authorList>
            <person name="Cecchin M."/>
            <person name="Marcolungo L."/>
            <person name="Rossato M."/>
            <person name="Girolomoni L."/>
            <person name="Cosentino E."/>
            <person name="Cuine S."/>
            <person name="Li-Beisson Y."/>
            <person name="Delledonne M."/>
            <person name="Ballottari M."/>
        </authorList>
    </citation>
    <scope>NUCLEOTIDE SEQUENCE</scope>
    <source>
        <strain evidence="2">211/11P</strain>
        <tissue evidence="2">Whole cell</tissue>
    </source>
</reference>
<gene>
    <name evidence="2" type="ORF">D9Q98_000642</name>
</gene>
<dbReference type="AlphaFoldDB" id="A0A9D4Z1U6"/>
<name>A0A9D4Z1U6_CHLVU</name>
<dbReference type="EMBL" id="SIDB01000001">
    <property type="protein sequence ID" value="KAI3438205.1"/>
    <property type="molecule type" value="Genomic_DNA"/>
</dbReference>
<evidence type="ECO:0000313" key="3">
    <source>
        <dbReference type="Proteomes" id="UP001055712"/>
    </source>
</evidence>